<dbReference type="InterPro" id="IPR011009">
    <property type="entry name" value="Kinase-like_dom_sf"/>
</dbReference>
<proteinExistence type="predicted"/>
<dbReference type="InterPro" id="IPR001611">
    <property type="entry name" value="Leu-rich_rpt"/>
</dbReference>
<evidence type="ECO:0000256" key="20">
    <source>
        <dbReference type="SAM" id="Phobius"/>
    </source>
</evidence>
<feature type="transmembrane region" description="Helical" evidence="20">
    <location>
        <begin position="668"/>
        <end position="692"/>
    </location>
</feature>
<keyword evidence="3 22" id="KW-0723">Serine/threonine-protein kinase</keyword>
<comment type="catalytic activity">
    <reaction evidence="18">
        <text>L-seryl-[protein] + ATP = O-phospho-L-seryl-[protein] + ADP + H(+)</text>
        <dbReference type="Rhea" id="RHEA:17989"/>
        <dbReference type="Rhea" id="RHEA-COMP:9863"/>
        <dbReference type="Rhea" id="RHEA-COMP:11604"/>
        <dbReference type="ChEBI" id="CHEBI:15378"/>
        <dbReference type="ChEBI" id="CHEBI:29999"/>
        <dbReference type="ChEBI" id="CHEBI:30616"/>
        <dbReference type="ChEBI" id="CHEBI:83421"/>
        <dbReference type="ChEBI" id="CHEBI:456216"/>
        <dbReference type="EC" id="2.7.11.1"/>
    </reaction>
</comment>
<evidence type="ECO:0000256" key="7">
    <source>
        <dbReference type="ARBA" id="ARBA00022692"/>
    </source>
</evidence>
<dbReference type="SMART" id="SM00369">
    <property type="entry name" value="LRR_TYP"/>
    <property type="match status" value="9"/>
</dbReference>
<dbReference type="GO" id="GO:0106310">
    <property type="term" value="F:protein serine kinase activity"/>
    <property type="evidence" value="ECO:0007669"/>
    <property type="project" value="RHEA"/>
</dbReference>
<dbReference type="PROSITE" id="PS00107">
    <property type="entry name" value="PROTEIN_KINASE_ATP"/>
    <property type="match status" value="1"/>
</dbReference>
<evidence type="ECO:0000313" key="23">
    <source>
        <dbReference type="Proteomes" id="UP000231279"/>
    </source>
</evidence>
<sequence>MSLIHSNKCSLRRNLTQPSLPSFPFRDLYNNYLKGEIPYQIGNFRKVEYLDFGSNFLETPDWSRIPSFPLLKHLSFYYNELHFGFPGFISGCLNLTFLDLSGNHLTGPVPESLFNNLVKLEYLNLTANSFEGPLSAKLTKLSKLKDLRLGNNSFTGYILDSISLISDLRILELFNNSFQGNIPASLGQLRRLERLDLRNNSLNSTIPREIGQCTSLSYLALAQNSITGSLPLSLSNLTNLYELGLSDNSLSGEISPHFLSNWTKLISLQIQNNTFTGELPSEIGLLTNLSYLFLYKNAFSGSIPPEIGNLQNLQVLDLSTNHFSGEIPPTIGNLTNLLILQLYSNNLLGTIPRVIGDLQSLEVLDISTNRLSGELPESISNLVNLASLSVFTNNLSGILPQELGRNNAFGVHPKLIFLSVSRNQFSGQLTRKWGQFEQLTNLQMDHNRISGVIPAEIGNLTQLHVLLLDSNELTGEVPVELGNLNQVFNLNLSNNQLNGEIPQSIGKLTSLQSLDLSRNKFTGNIPDVLENCEGLQSLSFSNNLLSGDIPSELGNLARLQYLLDLSNNSLSGMIPPSFGKLKTLENFNLSHNNLSGRIPSALSGMTSLTSFDFSYNKLSGPIPSGDRFSRGPANSFIGNSGLCGAAEGLSPCEATSSRSKSQNNGAKILVGVIVPVVSLAILAAIIVGLLVFRRKSKPYDEKTRTTKFENSESLILEREGKLTFGDIVQATDDFNEKHCIGRGGFGSVYRADLPNGQIVAVKRLNISDSSDIPLKNRHSFENEIRTLTEVRHRNIIKLFGYCSKRGSMYLVYEYVARGSLGKLLYDDEAAFELNWATRVRIVKGVAHALAYMHHDCSPPIVHRDVSINNILLESEFEPRLSDFGTAKLLTSDSSNWTTVAGSYGYMAPELALTMKATEKSDVYSFGVVALEVMMGRHPGELISSLSAKAALQNDPDMFLKDLLDQRLPLPTGQIAEEVVLVVTIALSCTRATPESRPHMRYVAQELSAHAQPYLPEPLGSIKISKLTNFSKS</sequence>
<dbReference type="EC" id="2.7.11.1" evidence="2"/>
<dbReference type="GO" id="GO:0004674">
    <property type="term" value="F:protein serine/threonine kinase activity"/>
    <property type="evidence" value="ECO:0007669"/>
    <property type="project" value="UniProtKB-KW"/>
</dbReference>
<dbReference type="Pfam" id="PF00560">
    <property type="entry name" value="LRR_1"/>
    <property type="match status" value="6"/>
</dbReference>
<accession>A0A2G9GP10</accession>
<dbReference type="PROSITE" id="PS00109">
    <property type="entry name" value="PROTEIN_KINASE_TYR"/>
    <property type="match status" value="1"/>
</dbReference>
<keyword evidence="7 20" id="KW-0812">Transmembrane</keyword>
<evidence type="ECO:0000256" key="19">
    <source>
        <dbReference type="PROSITE-ProRule" id="PRU10141"/>
    </source>
</evidence>
<evidence type="ECO:0000256" key="3">
    <source>
        <dbReference type="ARBA" id="ARBA00022527"/>
    </source>
</evidence>
<evidence type="ECO:0000259" key="21">
    <source>
        <dbReference type="PROSITE" id="PS50011"/>
    </source>
</evidence>
<dbReference type="PANTHER" id="PTHR48005">
    <property type="entry name" value="LEUCINE RICH REPEAT KINASE 2"/>
    <property type="match status" value="1"/>
</dbReference>
<gene>
    <name evidence="22" type="ORF">CDL12_20433</name>
</gene>
<keyword evidence="10 19" id="KW-0547">Nucleotide-binding</keyword>
<dbReference type="InterPro" id="IPR051420">
    <property type="entry name" value="Ser_Thr_Kinases_DiverseReg"/>
</dbReference>
<evidence type="ECO:0000256" key="11">
    <source>
        <dbReference type="ARBA" id="ARBA00022777"/>
    </source>
</evidence>
<evidence type="ECO:0000256" key="18">
    <source>
        <dbReference type="ARBA" id="ARBA00048679"/>
    </source>
</evidence>
<keyword evidence="23" id="KW-1185">Reference proteome</keyword>
<evidence type="ECO:0000256" key="4">
    <source>
        <dbReference type="ARBA" id="ARBA00022553"/>
    </source>
</evidence>
<dbReference type="GO" id="GO:0005524">
    <property type="term" value="F:ATP binding"/>
    <property type="evidence" value="ECO:0007669"/>
    <property type="project" value="UniProtKB-UniRule"/>
</dbReference>
<keyword evidence="4" id="KW-0597">Phosphoprotein</keyword>
<dbReference type="EMBL" id="NKXS01004250">
    <property type="protein sequence ID" value="PIN07006.1"/>
    <property type="molecule type" value="Genomic_DNA"/>
</dbReference>
<dbReference type="InterPro" id="IPR032675">
    <property type="entry name" value="LRR_dom_sf"/>
</dbReference>
<comment type="caution">
    <text evidence="22">The sequence shown here is derived from an EMBL/GenBank/DDBJ whole genome shotgun (WGS) entry which is preliminary data.</text>
</comment>
<feature type="binding site" evidence="19">
    <location>
        <position position="762"/>
    </location>
    <ligand>
        <name>ATP</name>
        <dbReference type="ChEBI" id="CHEBI:30616"/>
    </ligand>
</feature>
<evidence type="ECO:0000256" key="16">
    <source>
        <dbReference type="ARBA" id="ARBA00023180"/>
    </source>
</evidence>
<dbReference type="InterPro" id="IPR017441">
    <property type="entry name" value="Protein_kinase_ATP_BS"/>
</dbReference>
<dbReference type="FunFam" id="3.80.10.10:FF:000317">
    <property type="entry name" value="Inactive leucine-rich repeat receptor-like protein kinase"/>
    <property type="match status" value="1"/>
</dbReference>
<dbReference type="FunFam" id="3.80.10.10:FF:000687">
    <property type="entry name" value="Leucine Rich Repeat family protein, expressed"/>
    <property type="match status" value="1"/>
</dbReference>
<dbReference type="FunFam" id="3.80.10.10:FF:000233">
    <property type="entry name" value="Leucine-rich repeat receptor-like protein kinase TDR"/>
    <property type="match status" value="1"/>
</dbReference>
<feature type="domain" description="Protein kinase" evidence="21">
    <location>
        <begin position="734"/>
        <end position="1014"/>
    </location>
</feature>
<dbReference type="InterPro" id="IPR008266">
    <property type="entry name" value="Tyr_kinase_AS"/>
</dbReference>
<dbReference type="GO" id="GO:0016020">
    <property type="term" value="C:membrane"/>
    <property type="evidence" value="ECO:0007669"/>
    <property type="project" value="UniProtKB-SubCell"/>
</dbReference>
<dbReference type="GO" id="GO:0009791">
    <property type="term" value="P:post-embryonic development"/>
    <property type="evidence" value="ECO:0007669"/>
    <property type="project" value="UniProtKB-ARBA"/>
</dbReference>
<comment type="catalytic activity">
    <reaction evidence="17">
        <text>L-threonyl-[protein] + ATP = O-phospho-L-threonyl-[protein] + ADP + H(+)</text>
        <dbReference type="Rhea" id="RHEA:46608"/>
        <dbReference type="Rhea" id="RHEA-COMP:11060"/>
        <dbReference type="Rhea" id="RHEA-COMP:11605"/>
        <dbReference type="ChEBI" id="CHEBI:15378"/>
        <dbReference type="ChEBI" id="CHEBI:30013"/>
        <dbReference type="ChEBI" id="CHEBI:30616"/>
        <dbReference type="ChEBI" id="CHEBI:61977"/>
        <dbReference type="ChEBI" id="CHEBI:456216"/>
        <dbReference type="EC" id="2.7.11.1"/>
    </reaction>
</comment>
<name>A0A2G9GP10_9LAMI</name>
<protein>
    <recommendedName>
        <fullName evidence="2">non-specific serine/threonine protein kinase</fullName>
        <ecNumber evidence="2">2.7.11.1</ecNumber>
    </recommendedName>
</protein>
<organism evidence="22 23">
    <name type="scientific">Handroanthus impetiginosus</name>
    <dbReference type="NCBI Taxonomy" id="429701"/>
    <lineage>
        <taxon>Eukaryota</taxon>
        <taxon>Viridiplantae</taxon>
        <taxon>Streptophyta</taxon>
        <taxon>Embryophyta</taxon>
        <taxon>Tracheophyta</taxon>
        <taxon>Spermatophyta</taxon>
        <taxon>Magnoliopsida</taxon>
        <taxon>eudicotyledons</taxon>
        <taxon>Gunneridae</taxon>
        <taxon>Pentapetalae</taxon>
        <taxon>asterids</taxon>
        <taxon>lamiids</taxon>
        <taxon>Lamiales</taxon>
        <taxon>Bignoniaceae</taxon>
        <taxon>Crescentiina</taxon>
        <taxon>Tabebuia alliance</taxon>
        <taxon>Handroanthus</taxon>
    </lineage>
</organism>
<dbReference type="GO" id="GO:0006952">
    <property type="term" value="P:defense response"/>
    <property type="evidence" value="ECO:0007669"/>
    <property type="project" value="UniProtKB-ARBA"/>
</dbReference>
<dbReference type="InterPro" id="IPR055414">
    <property type="entry name" value="LRR_R13L4/SHOC2-like"/>
</dbReference>
<dbReference type="PROSITE" id="PS50011">
    <property type="entry name" value="PROTEIN_KINASE_DOM"/>
    <property type="match status" value="1"/>
</dbReference>
<dbReference type="InterPro" id="IPR003591">
    <property type="entry name" value="Leu-rich_rpt_typical-subtyp"/>
</dbReference>
<comment type="subcellular location">
    <subcellularLocation>
        <location evidence="1">Membrane</location>
        <topology evidence="1">Single-pass type I membrane protein</topology>
    </subcellularLocation>
</comment>
<evidence type="ECO:0000313" key="22">
    <source>
        <dbReference type="EMBL" id="PIN07006.1"/>
    </source>
</evidence>
<keyword evidence="6 22" id="KW-0808">Transferase</keyword>
<dbReference type="SUPFAM" id="SSF56112">
    <property type="entry name" value="Protein kinase-like (PK-like)"/>
    <property type="match status" value="1"/>
</dbReference>
<dbReference type="InterPro" id="IPR000719">
    <property type="entry name" value="Prot_kinase_dom"/>
</dbReference>
<reference evidence="23" key="1">
    <citation type="journal article" date="2018" name="Gigascience">
        <title>Genome assembly of the Pink Ipe (Handroanthus impetiginosus, Bignoniaceae), a highly valued, ecologically keystone Neotropical timber forest tree.</title>
        <authorList>
            <person name="Silva-Junior O.B."/>
            <person name="Grattapaglia D."/>
            <person name="Novaes E."/>
            <person name="Collevatti R.G."/>
        </authorList>
    </citation>
    <scope>NUCLEOTIDE SEQUENCE [LARGE SCALE GENOMIC DNA]</scope>
    <source>
        <strain evidence="23">cv. UFG-1</strain>
    </source>
</reference>
<dbReference type="Gene3D" id="1.10.510.10">
    <property type="entry name" value="Transferase(Phosphotransferase) domain 1"/>
    <property type="match status" value="1"/>
</dbReference>
<dbReference type="Pfam" id="PF13855">
    <property type="entry name" value="LRR_8"/>
    <property type="match status" value="2"/>
</dbReference>
<keyword evidence="12 19" id="KW-0067">ATP-binding</keyword>
<evidence type="ECO:0000256" key="12">
    <source>
        <dbReference type="ARBA" id="ARBA00022840"/>
    </source>
</evidence>
<dbReference type="SMART" id="SM00365">
    <property type="entry name" value="LRR_SD22"/>
    <property type="match status" value="5"/>
</dbReference>
<dbReference type="Pfam" id="PF00069">
    <property type="entry name" value="Pkinase"/>
    <property type="match status" value="1"/>
</dbReference>
<dbReference type="FunFam" id="3.30.200.20:FF:000309">
    <property type="entry name" value="Leucine-rich repeat receptor protein kinase MSP1"/>
    <property type="match status" value="1"/>
</dbReference>
<dbReference type="Pfam" id="PF23598">
    <property type="entry name" value="LRR_14"/>
    <property type="match status" value="1"/>
</dbReference>
<keyword evidence="16" id="KW-0325">Glycoprotein</keyword>
<dbReference type="PRINTS" id="PR00019">
    <property type="entry name" value="LEURICHRPT"/>
</dbReference>
<evidence type="ECO:0000256" key="8">
    <source>
        <dbReference type="ARBA" id="ARBA00022729"/>
    </source>
</evidence>
<keyword evidence="14 20" id="KW-0472">Membrane</keyword>
<evidence type="ECO:0000256" key="1">
    <source>
        <dbReference type="ARBA" id="ARBA00004479"/>
    </source>
</evidence>
<dbReference type="SUPFAM" id="SSF52058">
    <property type="entry name" value="L domain-like"/>
    <property type="match status" value="2"/>
</dbReference>
<keyword evidence="13 20" id="KW-1133">Transmembrane helix</keyword>
<evidence type="ECO:0000256" key="6">
    <source>
        <dbReference type="ARBA" id="ARBA00022679"/>
    </source>
</evidence>
<evidence type="ECO:0000256" key="9">
    <source>
        <dbReference type="ARBA" id="ARBA00022737"/>
    </source>
</evidence>
<keyword evidence="5" id="KW-0433">Leucine-rich repeat</keyword>
<dbReference type="STRING" id="429701.A0A2G9GP10"/>
<dbReference type="AlphaFoldDB" id="A0A2G9GP10"/>
<dbReference type="Gene3D" id="3.80.10.10">
    <property type="entry name" value="Ribonuclease Inhibitor"/>
    <property type="match status" value="3"/>
</dbReference>
<keyword evidence="15" id="KW-0675">Receptor</keyword>
<evidence type="ECO:0000256" key="10">
    <source>
        <dbReference type="ARBA" id="ARBA00022741"/>
    </source>
</evidence>
<dbReference type="GO" id="GO:0051707">
    <property type="term" value="P:response to other organism"/>
    <property type="evidence" value="ECO:0007669"/>
    <property type="project" value="UniProtKB-ARBA"/>
</dbReference>
<evidence type="ECO:0000256" key="14">
    <source>
        <dbReference type="ARBA" id="ARBA00023136"/>
    </source>
</evidence>
<dbReference type="Gene3D" id="3.30.200.20">
    <property type="entry name" value="Phosphorylase Kinase, domain 1"/>
    <property type="match status" value="1"/>
</dbReference>
<evidence type="ECO:0000256" key="15">
    <source>
        <dbReference type="ARBA" id="ARBA00023170"/>
    </source>
</evidence>
<keyword evidence="9" id="KW-0677">Repeat</keyword>
<evidence type="ECO:0000256" key="2">
    <source>
        <dbReference type="ARBA" id="ARBA00012513"/>
    </source>
</evidence>
<dbReference type="Proteomes" id="UP000231279">
    <property type="component" value="Unassembled WGS sequence"/>
</dbReference>
<evidence type="ECO:0000256" key="5">
    <source>
        <dbReference type="ARBA" id="ARBA00022614"/>
    </source>
</evidence>
<dbReference type="PANTHER" id="PTHR48005:SF44">
    <property type="entry name" value="MDIS1-INTERACTING RECEPTOR LIKE KINASE 2-LIKE ISOFORM X1"/>
    <property type="match status" value="1"/>
</dbReference>
<evidence type="ECO:0000256" key="13">
    <source>
        <dbReference type="ARBA" id="ARBA00022989"/>
    </source>
</evidence>
<evidence type="ECO:0000256" key="17">
    <source>
        <dbReference type="ARBA" id="ARBA00047899"/>
    </source>
</evidence>
<keyword evidence="11 22" id="KW-0418">Kinase</keyword>
<dbReference type="OrthoDB" id="676979at2759"/>
<dbReference type="FunFam" id="1.10.510.10:FF:000445">
    <property type="entry name" value="MDIS1-interacting receptor like kinase 2"/>
    <property type="match status" value="1"/>
</dbReference>
<keyword evidence="8" id="KW-0732">Signal</keyword>